<name>A0A9J6B3U8_SOLCO</name>
<evidence type="ECO:0000313" key="2">
    <source>
        <dbReference type="Proteomes" id="UP000824120"/>
    </source>
</evidence>
<gene>
    <name evidence="1" type="ORF">H5410_003138</name>
</gene>
<dbReference type="Proteomes" id="UP000824120">
    <property type="component" value="Chromosome 1"/>
</dbReference>
<comment type="caution">
    <text evidence="1">The sequence shown here is derived from an EMBL/GenBank/DDBJ whole genome shotgun (WGS) entry which is preliminary data.</text>
</comment>
<dbReference type="AlphaFoldDB" id="A0A9J6B3U8"/>
<keyword evidence="2" id="KW-1185">Reference proteome</keyword>
<protein>
    <submittedName>
        <fullName evidence="1">Uncharacterized protein</fullName>
    </submittedName>
</protein>
<reference evidence="1 2" key="1">
    <citation type="submission" date="2020-09" db="EMBL/GenBank/DDBJ databases">
        <title>De no assembly of potato wild relative species, Solanum commersonii.</title>
        <authorList>
            <person name="Cho K."/>
        </authorList>
    </citation>
    <scope>NUCLEOTIDE SEQUENCE [LARGE SCALE GENOMIC DNA]</scope>
    <source>
        <strain evidence="1">LZ3.2</strain>
        <tissue evidence="1">Leaf</tissue>
    </source>
</reference>
<evidence type="ECO:0000313" key="1">
    <source>
        <dbReference type="EMBL" id="KAG5631421.1"/>
    </source>
</evidence>
<accession>A0A9J6B3U8</accession>
<proteinExistence type="predicted"/>
<sequence>MYCERSLDALLPSVFLRSGSLGNIVQPHRTVRQHADCSFSSPTLLFSFRAQHIGTLGEPFCSFLPSSVNALPQTPNT</sequence>
<organism evidence="1 2">
    <name type="scientific">Solanum commersonii</name>
    <name type="common">Commerson's wild potato</name>
    <name type="synonym">Commerson's nightshade</name>
    <dbReference type="NCBI Taxonomy" id="4109"/>
    <lineage>
        <taxon>Eukaryota</taxon>
        <taxon>Viridiplantae</taxon>
        <taxon>Streptophyta</taxon>
        <taxon>Embryophyta</taxon>
        <taxon>Tracheophyta</taxon>
        <taxon>Spermatophyta</taxon>
        <taxon>Magnoliopsida</taxon>
        <taxon>eudicotyledons</taxon>
        <taxon>Gunneridae</taxon>
        <taxon>Pentapetalae</taxon>
        <taxon>asterids</taxon>
        <taxon>lamiids</taxon>
        <taxon>Solanales</taxon>
        <taxon>Solanaceae</taxon>
        <taxon>Solanoideae</taxon>
        <taxon>Solaneae</taxon>
        <taxon>Solanum</taxon>
    </lineage>
</organism>
<dbReference type="EMBL" id="JACXVP010000001">
    <property type="protein sequence ID" value="KAG5631421.1"/>
    <property type="molecule type" value="Genomic_DNA"/>
</dbReference>